<dbReference type="FunFam" id="3.40.250.10:FF:000035">
    <property type="entry name" value="Thiosulfate sulfurtransferase"/>
    <property type="match status" value="1"/>
</dbReference>
<feature type="domain" description="Rhodanese" evidence="3">
    <location>
        <begin position="166"/>
        <end position="277"/>
    </location>
</feature>
<dbReference type="InterPro" id="IPR001763">
    <property type="entry name" value="Rhodanese-like_dom"/>
</dbReference>
<dbReference type="GO" id="GO:0004792">
    <property type="term" value="F:thiosulfate-cyanide sulfurtransferase activity"/>
    <property type="evidence" value="ECO:0007669"/>
    <property type="project" value="TreeGrafter"/>
</dbReference>
<keyword evidence="1 4" id="KW-0808">Transferase</keyword>
<keyword evidence="4" id="KW-0670">Pyruvate</keyword>
<evidence type="ECO:0000313" key="5">
    <source>
        <dbReference type="Proteomes" id="UP000028875"/>
    </source>
</evidence>
<dbReference type="PANTHER" id="PTHR11364">
    <property type="entry name" value="THIOSULFATE SULFERTANSFERASE"/>
    <property type="match status" value="1"/>
</dbReference>
<protein>
    <submittedName>
        <fullName evidence="4">3-mercaptopyruvate sulfurtransferase</fullName>
    </submittedName>
</protein>
<reference evidence="5" key="2">
    <citation type="submission" date="2014-05" db="EMBL/GenBank/DDBJ databases">
        <title>Draft genome sequence of Virgibacillus massiliensis Vm-5.</title>
        <authorList>
            <person name="Khelaifia S."/>
            <person name="Croce O."/>
            <person name="Lagier J.C."/>
            <person name="Raoult D."/>
        </authorList>
    </citation>
    <scope>NUCLEOTIDE SEQUENCE [LARGE SCALE GENOMIC DNA]</scope>
    <source>
        <strain evidence="5">Vm-5</strain>
    </source>
</reference>
<keyword evidence="2" id="KW-0677">Repeat</keyword>
<dbReference type="InterPro" id="IPR045078">
    <property type="entry name" value="TST/MPST-like"/>
</dbReference>
<gene>
    <name evidence="4" type="primary">sseA</name>
    <name evidence="4" type="ORF">BN990_03383</name>
</gene>
<dbReference type="OrthoDB" id="9770030at2"/>
<dbReference type="Pfam" id="PF00581">
    <property type="entry name" value="Rhodanese"/>
    <property type="match status" value="2"/>
</dbReference>
<dbReference type="InterPro" id="IPR036873">
    <property type="entry name" value="Rhodanese-like_dom_sf"/>
</dbReference>
<dbReference type="Proteomes" id="UP000028875">
    <property type="component" value="Unassembled WGS sequence"/>
</dbReference>
<comment type="caution">
    <text evidence="4">The sequence shown here is derived from an EMBL/GenBank/DDBJ whole genome shotgun (WGS) entry which is preliminary data.</text>
</comment>
<dbReference type="eggNOG" id="COG2897">
    <property type="taxonomic scope" value="Bacteria"/>
</dbReference>
<accession>A0A024QES4</accession>
<proteinExistence type="predicted"/>
<evidence type="ECO:0000256" key="1">
    <source>
        <dbReference type="ARBA" id="ARBA00022679"/>
    </source>
</evidence>
<dbReference type="CDD" id="cd01449">
    <property type="entry name" value="TST_Repeat_2"/>
    <property type="match status" value="1"/>
</dbReference>
<dbReference type="STRING" id="1462526.BN990_03383"/>
<reference evidence="4 5" key="1">
    <citation type="submission" date="2014-03" db="EMBL/GenBank/DDBJ databases">
        <authorList>
            <person name="Urmite Genomes U."/>
        </authorList>
    </citation>
    <scope>NUCLEOTIDE SEQUENCE [LARGE SCALE GENOMIC DNA]</scope>
    <source>
        <strain evidence="4 5">Vm-5</strain>
    </source>
</reference>
<dbReference type="PANTHER" id="PTHR11364:SF27">
    <property type="entry name" value="SULFURTRANSFERASE"/>
    <property type="match status" value="1"/>
</dbReference>
<dbReference type="SUPFAM" id="SSF52821">
    <property type="entry name" value="Rhodanese/Cell cycle control phosphatase"/>
    <property type="match status" value="2"/>
</dbReference>
<dbReference type="EMBL" id="CCDP010000002">
    <property type="protein sequence ID" value="CDQ41033.1"/>
    <property type="molecule type" value="Genomic_DNA"/>
</dbReference>
<dbReference type="PROSITE" id="PS50206">
    <property type="entry name" value="RHODANESE_3"/>
    <property type="match status" value="2"/>
</dbReference>
<dbReference type="Gene3D" id="3.40.250.10">
    <property type="entry name" value="Rhodanese-like domain"/>
    <property type="match status" value="2"/>
</dbReference>
<evidence type="ECO:0000256" key="2">
    <source>
        <dbReference type="ARBA" id="ARBA00022737"/>
    </source>
</evidence>
<dbReference type="SMART" id="SM00450">
    <property type="entry name" value="RHOD"/>
    <property type="match status" value="2"/>
</dbReference>
<name>A0A024QES4_9BACI</name>
<feature type="domain" description="Rhodanese" evidence="3">
    <location>
        <begin position="17"/>
        <end position="136"/>
    </location>
</feature>
<keyword evidence="5" id="KW-1185">Reference proteome</keyword>
<evidence type="ECO:0000259" key="3">
    <source>
        <dbReference type="PROSITE" id="PS50206"/>
    </source>
</evidence>
<dbReference type="RefSeq" id="WP_021288715.1">
    <property type="nucleotide sequence ID" value="NZ_BNER01000007.1"/>
</dbReference>
<dbReference type="AlphaFoldDB" id="A0A024QES4"/>
<organism evidence="4 5">
    <name type="scientific">Virgibacillus massiliensis</name>
    <dbReference type="NCBI Taxonomy" id="1462526"/>
    <lineage>
        <taxon>Bacteria</taxon>
        <taxon>Bacillati</taxon>
        <taxon>Bacillota</taxon>
        <taxon>Bacilli</taxon>
        <taxon>Bacillales</taxon>
        <taxon>Bacillaceae</taxon>
        <taxon>Virgibacillus</taxon>
    </lineage>
</organism>
<dbReference type="CDD" id="cd01448">
    <property type="entry name" value="TST_Repeat_1"/>
    <property type="match status" value="1"/>
</dbReference>
<evidence type="ECO:0000313" key="4">
    <source>
        <dbReference type="EMBL" id="CDQ41033.1"/>
    </source>
</evidence>
<sequence>MTYLISVNRLKNRLNNSLNNTVIIDARFELTKPDAGRKAYLKDHIPGAVYMDLEKDLSGKKEKHGGNHPLPDLDMLVNKLSNIGIDHQTTVVVYDQRNEMYAARAWWLLHYLGHDKVYILEGGYQRWKEEGNPTTDAIPELYAKEFEAKLRQNQTVEMKEVKDKLAKQTAVVIDSRSKERYLGDVEPLYARAGHIPGATNYFWKDVLSKVDGKWKDKHELEQQFAGLSKDDEIIVSCGSGISACPNILALKSLGFTNVKLYPGSFSDWISYDENEVAIGEDS</sequence>